<protein>
    <submittedName>
        <fullName evidence="1">Uncharacterized protein</fullName>
    </submittedName>
</protein>
<reference evidence="1 2" key="1">
    <citation type="journal article" date="2022" name="DNA Res.">
        <title>Chromosomal-level genome assembly of the orchid tree Bauhinia variegata (Leguminosae; Cercidoideae) supports the allotetraploid origin hypothesis of Bauhinia.</title>
        <authorList>
            <person name="Zhong Y."/>
            <person name="Chen Y."/>
            <person name="Zheng D."/>
            <person name="Pang J."/>
            <person name="Liu Y."/>
            <person name="Luo S."/>
            <person name="Meng S."/>
            <person name="Qian L."/>
            <person name="Wei D."/>
            <person name="Dai S."/>
            <person name="Zhou R."/>
        </authorList>
    </citation>
    <scope>NUCLEOTIDE SEQUENCE [LARGE SCALE GENOMIC DNA]</scope>
    <source>
        <strain evidence="1">BV-YZ2020</strain>
    </source>
</reference>
<proteinExistence type="predicted"/>
<comment type="caution">
    <text evidence="1">The sequence shown here is derived from an EMBL/GenBank/DDBJ whole genome shotgun (WGS) entry which is preliminary data.</text>
</comment>
<evidence type="ECO:0000313" key="2">
    <source>
        <dbReference type="Proteomes" id="UP000828941"/>
    </source>
</evidence>
<keyword evidence="2" id="KW-1185">Reference proteome</keyword>
<gene>
    <name evidence="1" type="ORF">L6164_015433</name>
</gene>
<sequence length="96" mass="10972">MAIFVARDVGADGKHVMSVDEFKRWLNRFDTNNDGRISKAELREAVRQTGAHFATWKTSRGFKSADINGDGFIDKNEFKNLVDFAEKYLNIIVVNF</sequence>
<evidence type="ECO:0000313" key="1">
    <source>
        <dbReference type="EMBL" id="KAI4336968.1"/>
    </source>
</evidence>
<organism evidence="1 2">
    <name type="scientific">Bauhinia variegata</name>
    <name type="common">Purple orchid tree</name>
    <name type="synonym">Phanera variegata</name>
    <dbReference type="NCBI Taxonomy" id="167791"/>
    <lineage>
        <taxon>Eukaryota</taxon>
        <taxon>Viridiplantae</taxon>
        <taxon>Streptophyta</taxon>
        <taxon>Embryophyta</taxon>
        <taxon>Tracheophyta</taxon>
        <taxon>Spermatophyta</taxon>
        <taxon>Magnoliopsida</taxon>
        <taxon>eudicotyledons</taxon>
        <taxon>Gunneridae</taxon>
        <taxon>Pentapetalae</taxon>
        <taxon>rosids</taxon>
        <taxon>fabids</taxon>
        <taxon>Fabales</taxon>
        <taxon>Fabaceae</taxon>
        <taxon>Cercidoideae</taxon>
        <taxon>Cercideae</taxon>
        <taxon>Bauhiniinae</taxon>
        <taxon>Bauhinia</taxon>
    </lineage>
</organism>
<accession>A0ACB9NKN1</accession>
<name>A0ACB9NKN1_BAUVA</name>
<dbReference type="Proteomes" id="UP000828941">
    <property type="component" value="Chromosome 6"/>
</dbReference>
<dbReference type="EMBL" id="CM039431">
    <property type="protein sequence ID" value="KAI4336968.1"/>
    <property type="molecule type" value="Genomic_DNA"/>
</dbReference>